<evidence type="ECO:0000256" key="1">
    <source>
        <dbReference type="SAM" id="Phobius"/>
    </source>
</evidence>
<reference evidence="2 3" key="1">
    <citation type="submission" date="2019-07" db="EMBL/GenBank/DDBJ databases">
        <title>Whole genome shotgun sequence of Microvirga aerophila NBRC 106136.</title>
        <authorList>
            <person name="Hosoyama A."/>
            <person name="Uohara A."/>
            <person name="Ohji S."/>
            <person name="Ichikawa N."/>
        </authorList>
    </citation>
    <scope>NUCLEOTIDE SEQUENCE [LARGE SCALE GENOMIC DNA]</scope>
    <source>
        <strain evidence="2 3">NBRC 106136</strain>
    </source>
</reference>
<gene>
    <name evidence="2" type="ORF">MAE02_11130</name>
</gene>
<dbReference type="OrthoDB" id="193051at2"/>
<evidence type="ECO:0000313" key="2">
    <source>
        <dbReference type="EMBL" id="GEO13417.1"/>
    </source>
</evidence>
<comment type="caution">
    <text evidence="2">The sequence shown here is derived from an EMBL/GenBank/DDBJ whole genome shotgun (WGS) entry which is preliminary data.</text>
</comment>
<dbReference type="Proteomes" id="UP000321085">
    <property type="component" value="Unassembled WGS sequence"/>
</dbReference>
<protein>
    <recommendedName>
        <fullName evidence="4">DUF2937 domain-containing protein</fullName>
    </recommendedName>
</protein>
<keyword evidence="1" id="KW-0472">Membrane</keyword>
<organism evidence="2 3">
    <name type="scientific">Microvirga aerophila</name>
    <dbReference type="NCBI Taxonomy" id="670291"/>
    <lineage>
        <taxon>Bacteria</taxon>
        <taxon>Pseudomonadati</taxon>
        <taxon>Pseudomonadota</taxon>
        <taxon>Alphaproteobacteria</taxon>
        <taxon>Hyphomicrobiales</taxon>
        <taxon>Methylobacteriaceae</taxon>
        <taxon>Microvirga</taxon>
    </lineage>
</organism>
<keyword evidence="1" id="KW-1133">Transmembrane helix</keyword>
<name>A0A512BNG4_9HYPH</name>
<dbReference type="RefSeq" id="WP_114184824.1">
    <property type="nucleotide sequence ID" value="NZ_BJYU01000009.1"/>
</dbReference>
<dbReference type="InterPro" id="IPR022584">
    <property type="entry name" value="DUF2937"/>
</dbReference>
<keyword evidence="3" id="KW-1185">Reference proteome</keyword>
<dbReference type="EMBL" id="BJYU01000009">
    <property type="protein sequence ID" value="GEO13417.1"/>
    <property type="molecule type" value="Genomic_DNA"/>
</dbReference>
<sequence length="174" mass="18715">MSRIIRIVAFGLGLMGGVVASQGPEFSQQYRQRLGGAIDELNQVIARFDNDAQANGETRDGAIARLRGNPDDLVSRQGVAMQGNVERLGRLDAHRQAMIQAGPFARVATMVRDGDLDVMEAAYRDFEPAVPVTEEGLLSAAIGFVAVWGGILLLAGFLRSLRRPRGRAAARAQA</sequence>
<proteinExistence type="predicted"/>
<accession>A0A512BNG4</accession>
<dbReference type="Pfam" id="PF11157">
    <property type="entry name" value="DUF2937"/>
    <property type="match status" value="1"/>
</dbReference>
<evidence type="ECO:0000313" key="3">
    <source>
        <dbReference type="Proteomes" id="UP000321085"/>
    </source>
</evidence>
<feature type="transmembrane region" description="Helical" evidence="1">
    <location>
        <begin position="137"/>
        <end position="158"/>
    </location>
</feature>
<dbReference type="AlphaFoldDB" id="A0A512BNG4"/>
<evidence type="ECO:0008006" key="4">
    <source>
        <dbReference type="Google" id="ProtNLM"/>
    </source>
</evidence>
<keyword evidence="1" id="KW-0812">Transmembrane</keyword>